<proteinExistence type="predicted"/>
<dbReference type="Proteomes" id="UP000605897">
    <property type="component" value="Unassembled WGS sequence"/>
</dbReference>
<organism evidence="3 4">
    <name type="scientific">Amycolatopsis deserti</name>
    <dbReference type="NCBI Taxonomy" id="185696"/>
    <lineage>
        <taxon>Bacteria</taxon>
        <taxon>Bacillati</taxon>
        <taxon>Actinomycetota</taxon>
        <taxon>Actinomycetes</taxon>
        <taxon>Pseudonocardiales</taxon>
        <taxon>Pseudonocardiaceae</taxon>
        <taxon>Amycolatopsis</taxon>
    </lineage>
</organism>
<sequence length="127" mass="13539">MTDLIAGDWIARNGDTTALRISVCRDCSARWYPPREVCSTCASAELTQTVTGDRGVVYASTVVRVGAAGFDTPYVLSYVDIDGVRVLSHSEGEQALAPDTPVQLTVGAITSGKESHIVRPLIEVASR</sequence>
<dbReference type="EMBL" id="BNAU01000008">
    <property type="protein sequence ID" value="GHF18683.1"/>
    <property type="molecule type" value="Genomic_DNA"/>
</dbReference>
<accession>A0ABQ3JDG4</accession>
<reference evidence="4" key="1">
    <citation type="journal article" date="2019" name="Int. J. Syst. Evol. Microbiol.">
        <title>The Global Catalogue of Microorganisms (GCM) 10K type strain sequencing project: providing services to taxonomists for standard genome sequencing and annotation.</title>
        <authorList>
            <consortium name="The Broad Institute Genomics Platform"/>
            <consortium name="The Broad Institute Genome Sequencing Center for Infectious Disease"/>
            <person name="Wu L."/>
            <person name="Ma J."/>
        </authorList>
    </citation>
    <scope>NUCLEOTIDE SEQUENCE [LARGE SCALE GENOMIC DNA]</scope>
    <source>
        <strain evidence="4">CGMCC 4.7677</strain>
    </source>
</reference>
<dbReference type="Pfam" id="PF01796">
    <property type="entry name" value="OB_ChsH2_C"/>
    <property type="match status" value="1"/>
</dbReference>
<comment type="caution">
    <text evidence="3">The sequence shown here is derived from an EMBL/GenBank/DDBJ whole genome shotgun (WGS) entry which is preliminary data.</text>
</comment>
<dbReference type="InterPro" id="IPR022002">
    <property type="entry name" value="ChsH2_Znr"/>
</dbReference>
<evidence type="ECO:0000313" key="4">
    <source>
        <dbReference type="Proteomes" id="UP000605897"/>
    </source>
</evidence>
<dbReference type="InterPro" id="IPR002878">
    <property type="entry name" value="ChsH2_C"/>
</dbReference>
<gene>
    <name evidence="3" type="ORF">GCM10017786_60550</name>
</gene>
<dbReference type="SUPFAM" id="SSF50249">
    <property type="entry name" value="Nucleic acid-binding proteins"/>
    <property type="match status" value="1"/>
</dbReference>
<dbReference type="PANTHER" id="PTHR34075:SF5">
    <property type="entry name" value="BLR3430 PROTEIN"/>
    <property type="match status" value="1"/>
</dbReference>
<protein>
    <recommendedName>
        <fullName evidence="5">DUF35 domain-containing protein</fullName>
    </recommendedName>
</protein>
<dbReference type="Pfam" id="PF12172">
    <property type="entry name" value="zf-ChsH2"/>
    <property type="match status" value="1"/>
</dbReference>
<feature type="domain" description="ChsH2 rubredoxin-like zinc ribbon" evidence="2">
    <location>
        <begin position="19"/>
        <end position="46"/>
    </location>
</feature>
<dbReference type="RefSeq" id="WP_191248025.1">
    <property type="nucleotide sequence ID" value="NZ_BNAU01000008.1"/>
</dbReference>
<dbReference type="InterPro" id="IPR052513">
    <property type="entry name" value="Thioester_dehydratase-like"/>
</dbReference>
<evidence type="ECO:0000259" key="1">
    <source>
        <dbReference type="Pfam" id="PF01796"/>
    </source>
</evidence>
<dbReference type="PANTHER" id="PTHR34075">
    <property type="entry name" value="BLR3430 PROTEIN"/>
    <property type="match status" value="1"/>
</dbReference>
<keyword evidence="4" id="KW-1185">Reference proteome</keyword>
<evidence type="ECO:0000259" key="2">
    <source>
        <dbReference type="Pfam" id="PF12172"/>
    </source>
</evidence>
<evidence type="ECO:0008006" key="5">
    <source>
        <dbReference type="Google" id="ProtNLM"/>
    </source>
</evidence>
<name>A0ABQ3JDG4_9PSEU</name>
<dbReference type="InterPro" id="IPR012340">
    <property type="entry name" value="NA-bd_OB-fold"/>
</dbReference>
<evidence type="ECO:0000313" key="3">
    <source>
        <dbReference type="EMBL" id="GHF18683.1"/>
    </source>
</evidence>
<feature type="domain" description="ChsH2 C-terminal OB-fold" evidence="1">
    <location>
        <begin position="52"/>
        <end position="105"/>
    </location>
</feature>